<dbReference type="InterPro" id="IPR050426">
    <property type="entry name" value="Glycosyltransferase_28"/>
</dbReference>
<comment type="caution">
    <text evidence="2">The sequence shown here is derived from an EMBL/GenBank/DDBJ whole genome shotgun (WGS) entry which is preliminary data.</text>
</comment>
<evidence type="ECO:0000256" key="1">
    <source>
        <dbReference type="SAM" id="MobiDB-lite"/>
    </source>
</evidence>
<feature type="compositionally biased region" description="Polar residues" evidence="1">
    <location>
        <begin position="107"/>
        <end position="116"/>
    </location>
</feature>
<name>A0A4U6XJN0_9PEZI</name>
<dbReference type="STRING" id="1306861.A0A4U6XJN0"/>
<feature type="region of interest" description="Disordered" evidence="1">
    <location>
        <begin position="94"/>
        <end position="117"/>
    </location>
</feature>
<dbReference type="SUPFAM" id="SSF53756">
    <property type="entry name" value="UDP-Glycosyltransferase/glycogen phosphorylase"/>
    <property type="match status" value="1"/>
</dbReference>
<dbReference type="EMBL" id="PJEX01000076">
    <property type="protein sequence ID" value="TKW56135.1"/>
    <property type="molecule type" value="Genomic_DNA"/>
</dbReference>
<accession>A0A4U6XJN0</accession>
<dbReference type="PANTHER" id="PTHR48050">
    <property type="entry name" value="STEROL 3-BETA-GLUCOSYLTRANSFERASE"/>
    <property type="match status" value="1"/>
</dbReference>
<protein>
    <submittedName>
        <fullName evidence="2">Uncharacterized protein</fullName>
    </submittedName>
</protein>
<dbReference type="Proteomes" id="UP000310108">
    <property type="component" value="Unassembled WGS sequence"/>
</dbReference>
<organism evidence="2 3">
    <name type="scientific">Colletotrichum tanaceti</name>
    <dbReference type="NCBI Taxonomy" id="1306861"/>
    <lineage>
        <taxon>Eukaryota</taxon>
        <taxon>Fungi</taxon>
        <taxon>Dikarya</taxon>
        <taxon>Ascomycota</taxon>
        <taxon>Pezizomycotina</taxon>
        <taxon>Sordariomycetes</taxon>
        <taxon>Hypocreomycetidae</taxon>
        <taxon>Glomerellales</taxon>
        <taxon>Glomerellaceae</taxon>
        <taxon>Colletotrichum</taxon>
        <taxon>Colletotrichum destructivum species complex</taxon>
    </lineage>
</organism>
<reference evidence="2 3" key="1">
    <citation type="journal article" date="2019" name="PLoS ONE">
        <title>Comparative genome analysis indicates high evolutionary potential of pathogenicity genes in Colletotrichum tanaceti.</title>
        <authorList>
            <person name="Lelwala R.V."/>
            <person name="Korhonen P.K."/>
            <person name="Young N.D."/>
            <person name="Scott J.B."/>
            <person name="Ades P.A."/>
            <person name="Gasser R.B."/>
            <person name="Taylor P.W.J."/>
        </authorList>
    </citation>
    <scope>NUCLEOTIDE SEQUENCE [LARGE SCALE GENOMIC DNA]</scope>
    <source>
        <strain evidence="2">BRIP57314</strain>
    </source>
</reference>
<keyword evidence="3" id="KW-1185">Reference proteome</keyword>
<sequence>VTFSPSSPLGQPCVGTAIGVRLAAHDEFAGFVTDFGLEFYPIGGDLADLMSMTLSREPTAVEYMVRNSGLMTWQGLDHVINSWWRRDLKLAPTPASMGPEHHDVSRESSCPMSQPQPARRPRCFPLIVYVGFGSIVIDGRSGAPDGDRLGNRTRLRYPPSDLARMEQAWRGTGRTRAMCITWATCSHELLFKRVSAVVHHGRRRDDCLRSRQRAPIPQKELDAMRLAEAIRFCLSPAANHVIQAVAETMRQAHGLDAGGRGTVVSPQHHSQRHEPPALWTYEKTSETGRKGLRLSNQAGACLLESRRVKITDLNAPQTNKYGTDVQAMGPSNRRRLLAHRHHN</sequence>
<feature type="non-terminal residue" evidence="2">
    <location>
        <position position="1"/>
    </location>
</feature>
<dbReference type="PANTHER" id="PTHR48050:SF13">
    <property type="entry name" value="STEROL 3-BETA-GLUCOSYLTRANSFERASE UGT80A2"/>
    <property type="match status" value="1"/>
</dbReference>
<feature type="region of interest" description="Disordered" evidence="1">
    <location>
        <begin position="257"/>
        <end position="277"/>
    </location>
</feature>
<gene>
    <name evidence="2" type="ORF">CTA1_3008</name>
</gene>
<evidence type="ECO:0000313" key="3">
    <source>
        <dbReference type="Proteomes" id="UP000310108"/>
    </source>
</evidence>
<evidence type="ECO:0000313" key="2">
    <source>
        <dbReference type="EMBL" id="TKW56135.1"/>
    </source>
</evidence>
<dbReference type="AlphaFoldDB" id="A0A4U6XJN0"/>
<dbReference type="Gene3D" id="3.40.50.2000">
    <property type="entry name" value="Glycogen Phosphorylase B"/>
    <property type="match status" value="1"/>
</dbReference>
<proteinExistence type="predicted"/>